<dbReference type="InterPro" id="IPR046350">
    <property type="entry name" value="Cystatin_sf"/>
</dbReference>
<accession>A0A417YVC3</accession>
<dbReference type="AlphaFoldDB" id="A0A417YVC3"/>
<dbReference type="InterPro" id="IPR041401">
    <property type="entry name" value="TseB-like_dom"/>
</dbReference>
<dbReference type="OrthoDB" id="2381181at2"/>
<name>A0A417YVC3_9BACI</name>
<organism evidence="2 3">
    <name type="scientific">Neobacillus notoginsengisoli</name>
    <dbReference type="NCBI Taxonomy" id="1578198"/>
    <lineage>
        <taxon>Bacteria</taxon>
        <taxon>Bacillati</taxon>
        <taxon>Bacillota</taxon>
        <taxon>Bacilli</taxon>
        <taxon>Bacillales</taxon>
        <taxon>Bacillaceae</taxon>
        <taxon>Neobacillus</taxon>
    </lineage>
</organism>
<gene>
    <name evidence="2" type="ORF">D1B31_10115</name>
</gene>
<dbReference type="Gene3D" id="3.10.450.40">
    <property type="match status" value="2"/>
</dbReference>
<comment type="caution">
    <text evidence="2">The sequence shown here is derived from an EMBL/GenBank/DDBJ whole genome shotgun (WGS) entry which is preliminary data.</text>
</comment>
<evidence type="ECO:0000313" key="3">
    <source>
        <dbReference type="Proteomes" id="UP000284416"/>
    </source>
</evidence>
<protein>
    <submittedName>
        <fullName evidence="2">Peptidase</fullName>
    </submittedName>
</protein>
<feature type="domain" description="Cell wall elongation regulator TseB-like" evidence="1">
    <location>
        <begin position="36"/>
        <end position="80"/>
    </location>
</feature>
<evidence type="ECO:0000259" key="1">
    <source>
        <dbReference type="Pfam" id="PF17881"/>
    </source>
</evidence>
<dbReference type="SUPFAM" id="SSF54403">
    <property type="entry name" value="Cystatin/monellin"/>
    <property type="match status" value="2"/>
</dbReference>
<sequence>MKKFFIGLAVFLAIAAGIAGWIYSNATSPIRAAEKKATEIAMQEAELTDPHRFHVYYGKETVFVVEGKNKKGDEIIVWIPEKEKTNNEKKAIVRLASNGVTKNEAIRMVQAEKKPKKVISTRLGMEDGIPFWEVYYTGEDKLMNYYCINFDTGKLFKLIENL</sequence>
<dbReference type="RefSeq" id="WP_118920651.1">
    <property type="nucleotide sequence ID" value="NZ_QWEG01000005.1"/>
</dbReference>
<keyword evidence="3" id="KW-1185">Reference proteome</keyword>
<reference evidence="2 3" key="1">
    <citation type="journal article" date="2017" name="Int. J. Syst. Evol. Microbiol.">
        <title>Bacillus notoginsengisoli sp. nov., a novel bacterium isolated from the rhizosphere of Panax notoginseng.</title>
        <authorList>
            <person name="Zhang M.Y."/>
            <person name="Cheng J."/>
            <person name="Cai Y."/>
            <person name="Zhang T.Y."/>
            <person name="Wu Y.Y."/>
            <person name="Manikprabhu D."/>
            <person name="Li W.J."/>
            <person name="Zhang Y.X."/>
        </authorList>
    </citation>
    <scope>NUCLEOTIDE SEQUENCE [LARGE SCALE GENOMIC DNA]</scope>
    <source>
        <strain evidence="2 3">JCM 30743</strain>
    </source>
</reference>
<dbReference type="EMBL" id="QWEG01000005">
    <property type="protein sequence ID" value="RHW41277.1"/>
    <property type="molecule type" value="Genomic_DNA"/>
</dbReference>
<evidence type="ECO:0000313" key="2">
    <source>
        <dbReference type="EMBL" id="RHW41277.1"/>
    </source>
</evidence>
<dbReference type="Pfam" id="PF17881">
    <property type="entry name" value="TseB"/>
    <property type="match status" value="1"/>
</dbReference>
<proteinExistence type="predicted"/>
<dbReference type="Proteomes" id="UP000284416">
    <property type="component" value="Unassembled WGS sequence"/>
</dbReference>